<feature type="coiled-coil region" evidence="1">
    <location>
        <begin position="145"/>
        <end position="206"/>
    </location>
</feature>
<sequence length="474" mass="55787">MNYEKALSLYRNDKTLQLLRAEHFPLLVGFFYLAFKQQDKISYFQNELQSLLGDYIYSLERQGITDYNKPSLEYLLKWSQLGYMRRYYETADEPVYELSPATENALKWLEDLNKQQFVGTHSRLIQFFHLLQQIVNTTSGPYERIQQLQAERNRIDKQIEQIQQGNFLKPSGTQVKEDYFLAEETARRLLSDFRQVEENFRELDTQTRQTIIKSNLAKADLLDKVFQQQDYLWSTDQGKSFSAFWEFLMSEQMQEELEVLLEKINNIPAILEVKKEQTVDRIKTNLVDAGDKVNRSNDGLIEQLRKFVEQKNLSESRHILHSIEQIESLLMEHKETIDAQAIWMEIDGLFKPSLIMERPIFTVPMKVAFEKTAVEDGLSEADTNILFEQFYVDITALRNNIKYCLRNKSQVTLSELLHHYPSTKGVAEILAYIQIATGEGKHYVNRDQQEELIVENKDSRKIYRLQAPIIIFNR</sequence>
<protein>
    <submittedName>
        <fullName evidence="2">DUF3375 domain-containing protein</fullName>
    </submittedName>
</protein>
<dbReference type="InterPro" id="IPR021804">
    <property type="entry name" value="DUF3375"/>
</dbReference>
<accession>A0ABT3IPP8</accession>
<keyword evidence="3" id="KW-1185">Reference proteome</keyword>
<evidence type="ECO:0000313" key="3">
    <source>
        <dbReference type="Proteomes" id="UP001207742"/>
    </source>
</evidence>
<dbReference type="Proteomes" id="UP001207742">
    <property type="component" value="Unassembled WGS sequence"/>
</dbReference>
<dbReference type="RefSeq" id="WP_264732740.1">
    <property type="nucleotide sequence ID" value="NZ_JAPDNR010000001.1"/>
</dbReference>
<keyword evidence="1" id="KW-0175">Coiled coil</keyword>
<evidence type="ECO:0000256" key="1">
    <source>
        <dbReference type="SAM" id="Coils"/>
    </source>
</evidence>
<dbReference type="Pfam" id="PF11855">
    <property type="entry name" value="DUF3375"/>
    <property type="match status" value="1"/>
</dbReference>
<reference evidence="2 3" key="1">
    <citation type="submission" date="2022-10" db="EMBL/GenBank/DDBJ databases">
        <title>Chitinophaga nivalis PC15 sp. nov., isolated from Pyeongchang county, South Korea.</title>
        <authorList>
            <person name="Trinh H.N."/>
        </authorList>
    </citation>
    <scope>NUCLEOTIDE SEQUENCE [LARGE SCALE GENOMIC DNA]</scope>
    <source>
        <strain evidence="2 3">PC14</strain>
    </source>
</reference>
<proteinExistence type="predicted"/>
<evidence type="ECO:0000313" key="2">
    <source>
        <dbReference type="EMBL" id="MCW3485923.1"/>
    </source>
</evidence>
<name>A0ABT3IPP8_9BACT</name>
<comment type="caution">
    <text evidence="2">The sequence shown here is derived from an EMBL/GenBank/DDBJ whole genome shotgun (WGS) entry which is preliminary data.</text>
</comment>
<dbReference type="EMBL" id="JAPDNS010000002">
    <property type="protein sequence ID" value="MCW3485923.1"/>
    <property type="molecule type" value="Genomic_DNA"/>
</dbReference>
<organism evidence="2 3">
    <name type="scientific">Chitinophaga nivalis</name>
    <dbReference type="NCBI Taxonomy" id="2991709"/>
    <lineage>
        <taxon>Bacteria</taxon>
        <taxon>Pseudomonadati</taxon>
        <taxon>Bacteroidota</taxon>
        <taxon>Chitinophagia</taxon>
        <taxon>Chitinophagales</taxon>
        <taxon>Chitinophagaceae</taxon>
        <taxon>Chitinophaga</taxon>
    </lineage>
</organism>
<gene>
    <name evidence="2" type="ORF">OL497_18610</name>
</gene>